<keyword evidence="6" id="KW-0539">Nucleus</keyword>
<dbReference type="GO" id="GO:0005634">
    <property type="term" value="C:nucleus"/>
    <property type="evidence" value="ECO:0007669"/>
    <property type="project" value="UniProtKB-SubCell"/>
</dbReference>
<feature type="domain" description="C2H2-type" evidence="9">
    <location>
        <begin position="425"/>
        <end position="449"/>
    </location>
</feature>
<evidence type="ECO:0000313" key="11">
    <source>
        <dbReference type="EnsemblMetazoa" id="KAF7492879.1"/>
    </source>
</evidence>
<dbReference type="OrthoDB" id="3533395at2759"/>
<reference evidence="12" key="1">
    <citation type="journal article" date="2020" name="PLoS Negl. Trop. Dis.">
        <title>High-quality nuclear genome for Sarcoptes scabiei-A critical resource for a neglected parasite.</title>
        <authorList>
            <person name="Korhonen P.K."/>
            <person name="Gasser R.B."/>
            <person name="Ma G."/>
            <person name="Wang T."/>
            <person name="Stroehlein A.J."/>
            <person name="Young N.D."/>
            <person name="Ang C.S."/>
            <person name="Fernando D.D."/>
            <person name="Lu H.C."/>
            <person name="Taylor S."/>
            <person name="Reynolds S.L."/>
            <person name="Mofiz E."/>
            <person name="Najaraj S.H."/>
            <person name="Gowda H."/>
            <person name="Madugundu A."/>
            <person name="Renuse S."/>
            <person name="Holt D."/>
            <person name="Pandey A."/>
            <person name="Papenfuss A.T."/>
            <person name="Fischer K."/>
        </authorList>
    </citation>
    <scope>NUCLEOTIDE SEQUENCE [LARGE SCALE GENOMIC DNA]</scope>
</reference>
<dbReference type="GO" id="GO:0000981">
    <property type="term" value="F:DNA-binding transcription factor activity, RNA polymerase II-specific"/>
    <property type="evidence" value="ECO:0007669"/>
    <property type="project" value="TreeGrafter"/>
</dbReference>
<keyword evidence="3" id="KW-0677">Repeat</keyword>
<dbReference type="Gene3D" id="3.30.160.60">
    <property type="entry name" value="Classic Zinc Finger"/>
    <property type="match status" value="3"/>
</dbReference>
<dbReference type="PANTHER" id="PTHR24394">
    <property type="entry name" value="ZINC FINGER PROTEIN"/>
    <property type="match status" value="1"/>
</dbReference>
<dbReference type="PROSITE" id="PS00028">
    <property type="entry name" value="ZINC_FINGER_C2H2_1"/>
    <property type="match status" value="2"/>
</dbReference>
<evidence type="ECO:0000259" key="9">
    <source>
        <dbReference type="PROSITE" id="PS50157"/>
    </source>
</evidence>
<keyword evidence="4 7" id="KW-0863">Zinc-finger</keyword>
<keyword evidence="12" id="KW-1185">Reference proteome</keyword>
<keyword evidence="5" id="KW-0862">Zinc</keyword>
<dbReference type="Pfam" id="PF00096">
    <property type="entry name" value="zf-C2H2"/>
    <property type="match status" value="2"/>
</dbReference>
<dbReference type="SMART" id="SM00355">
    <property type="entry name" value="ZnF_C2H2"/>
    <property type="match status" value="4"/>
</dbReference>
<dbReference type="EnsemblMetazoa" id="SSS_5078s_mrna">
    <property type="protein sequence ID" value="KAF7492879.1"/>
    <property type="gene ID" value="SSS_5078"/>
</dbReference>
<dbReference type="PROSITE" id="PS50157">
    <property type="entry name" value="ZINC_FINGER_C2H2_2"/>
    <property type="match status" value="4"/>
</dbReference>
<sequence>MEGRSSDDCQSIDSHLNISSMENTIDFNARNVIPLPVDQPTDTPILGFLAEVALKRHYEDMQKQNDATNGSNINQDQTHQTSKPEQKNPSTPLFTTSVTDEKKESSTKTINKSYTLEQIRKFSEKRLLSMFTEYKRDIKTKRYSYRCQLLPSDCQIKFDSFVTDQESKQNIIQHLRQHLCNLEQTMPQIKLVSCRKIRQNVDKVKQNVVDKKIIKNDEKSSVAIPLSKLNDNGPVTAIKTDYQISRFESTGNNQSNQGNKSLLIQKNEPNEEVTAKIISEKSSAMGENNSLRPSNLTPSNDTVEQAKMRSLALDYIDDIRKKSSSAAKSIIINGDKSVIYQCKICPDKQFTSTNGLIFHYKKHAGLKPYVCELCSATFTRQHSLNYHMLIHLNKSRFVCSECSRHFRHPSHFKEHMRRHTGETPFQCSDCLIRFKTRNTYKRHLQTKHSKILTSKGGIELSTSLPYQSIPSNDSRTSTVVATKVGPIVTISSTNALSTQSESSSTSNITKPRRKYGIRYLHENIETMNKYEQSQFEKMKNQSATFIHNFHSDNTNTAANMNTIDQMAAFAATAQTAPGSNITILNFQNFPAVQLLNNGDLSTGGAIYASTIPTAITKKNAMLNYEQANVGPTNITLVSVGPYTHFGDGKTVLTPIQMTNRTPSLLINNETGNENLTELTSAMPLTINCGNNSNNTEIPSNLYHLQGPVVPQNYEVMIQDQQSYNTAAQPNDNFMRLLEAIEMTEVE</sequence>
<dbReference type="Proteomes" id="UP000070412">
    <property type="component" value="Unassembled WGS sequence"/>
</dbReference>
<feature type="domain" description="C2H2-type" evidence="9">
    <location>
        <begin position="369"/>
        <end position="396"/>
    </location>
</feature>
<dbReference type="PANTHER" id="PTHR24394:SF29">
    <property type="entry name" value="MYONEURIN"/>
    <property type="match status" value="1"/>
</dbReference>
<dbReference type="AlphaFoldDB" id="A0A834R8B1"/>
<evidence type="ECO:0000256" key="8">
    <source>
        <dbReference type="SAM" id="MobiDB-lite"/>
    </source>
</evidence>
<protein>
    <submittedName>
        <fullName evidence="10">B-cell lymphoma 6 protein</fullName>
    </submittedName>
</protein>
<evidence type="ECO:0000256" key="7">
    <source>
        <dbReference type="PROSITE-ProRule" id="PRU00042"/>
    </source>
</evidence>
<dbReference type="Pfam" id="PF12874">
    <property type="entry name" value="zf-met"/>
    <property type="match status" value="1"/>
</dbReference>
<evidence type="ECO:0000256" key="6">
    <source>
        <dbReference type="ARBA" id="ARBA00023242"/>
    </source>
</evidence>
<dbReference type="GO" id="GO:0008270">
    <property type="term" value="F:zinc ion binding"/>
    <property type="evidence" value="ECO:0007669"/>
    <property type="project" value="UniProtKB-KW"/>
</dbReference>
<evidence type="ECO:0000313" key="10">
    <source>
        <dbReference type="EMBL" id="KAF7492879.1"/>
    </source>
</evidence>
<dbReference type="EMBL" id="WVUK01000056">
    <property type="protein sequence ID" value="KAF7492879.1"/>
    <property type="molecule type" value="Genomic_DNA"/>
</dbReference>
<evidence type="ECO:0000256" key="3">
    <source>
        <dbReference type="ARBA" id="ARBA00022737"/>
    </source>
</evidence>
<reference evidence="10" key="2">
    <citation type="submission" date="2020-01" db="EMBL/GenBank/DDBJ databases">
        <authorList>
            <person name="Korhonen P.K.K."/>
            <person name="Guangxu M.G."/>
            <person name="Wang T.W."/>
            <person name="Stroehlein A.J.S."/>
            <person name="Young N.D."/>
            <person name="Ang C.-S.A."/>
            <person name="Fernando D.W.F."/>
            <person name="Lu H.L."/>
            <person name="Taylor S.T."/>
            <person name="Ehtesham M.E.M."/>
            <person name="Najaraj S.H.N."/>
            <person name="Harsha G.H.G."/>
            <person name="Madugundu A.M."/>
            <person name="Renuse S.R."/>
            <person name="Holt D.H."/>
            <person name="Pandey A.P."/>
            <person name="Papenfuss A.P."/>
            <person name="Gasser R.B.G."/>
            <person name="Fischer K.F."/>
        </authorList>
    </citation>
    <scope>NUCLEOTIDE SEQUENCE</scope>
    <source>
        <strain evidence="10">SSS_KF_BRIS2020</strain>
    </source>
</reference>
<dbReference type="SUPFAM" id="SSF57667">
    <property type="entry name" value="beta-beta-alpha zinc fingers"/>
    <property type="match status" value="2"/>
</dbReference>
<accession>A0A834R8B1</accession>
<evidence type="ECO:0000256" key="2">
    <source>
        <dbReference type="ARBA" id="ARBA00022723"/>
    </source>
</evidence>
<feature type="region of interest" description="Disordered" evidence="8">
    <location>
        <begin position="65"/>
        <end position="108"/>
    </location>
</feature>
<comment type="subcellular location">
    <subcellularLocation>
        <location evidence="1">Nucleus</location>
    </subcellularLocation>
</comment>
<name>A0A834R8B1_SARSC</name>
<evidence type="ECO:0000256" key="1">
    <source>
        <dbReference type="ARBA" id="ARBA00004123"/>
    </source>
</evidence>
<dbReference type="InterPro" id="IPR013087">
    <property type="entry name" value="Znf_C2H2_type"/>
</dbReference>
<feature type="domain" description="C2H2-type" evidence="9">
    <location>
        <begin position="397"/>
        <end position="424"/>
    </location>
</feature>
<feature type="compositionally biased region" description="Polar residues" evidence="8">
    <location>
        <begin position="65"/>
        <end position="98"/>
    </location>
</feature>
<evidence type="ECO:0000313" key="12">
    <source>
        <dbReference type="Proteomes" id="UP000070412"/>
    </source>
</evidence>
<dbReference type="FunFam" id="3.30.160.60:FF:002529">
    <property type="entry name" value="B-cell CLL/lymphoma 6 member B protein"/>
    <property type="match status" value="1"/>
</dbReference>
<keyword evidence="2" id="KW-0479">Metal-binding</keyword>
<gene>
    <name evidence="10" type="ORF">SSS_5078</name>
</gene>
<dbReference type="InterPro" id="IPR036236">
    <property type="entry name" value="Znf_C2H2_sf"/>
</dbReference>
<feature type="region of interest" description="Disordered" evidence="8">
    <location>
        <begin position="282"/>
        <end position="301"/>
    </location>
</feature>
<feature type="domain" description="C2H2-type" evidence="9">
    <location>
        <begin position="340"/>
        <end position="368"/>
    </location>
</feature>
<reference evidence="11" key="3">
    <citation type="submission" date="2022-06" db="UniProtKB">
        <authorList>
            <consortium name="EnsemblMetazoa"/>
        </authorList>
    </citation>
    <scope>IDENTIFICATION</scope>
</reference>
<evidence type="ECO:0000256" key="5">
    <source>
        <dbReference type="ARBA" id="ARBA00022833"/>
    </source>
</evidence>
<evidence type="ECO:0000256" key="4">
    <source>
        <dbReference type="ARBA" id="ARBA00022771"/>
    </source>
</evidence>
<organism evidence="10">
    <name type="scientific">Sarcoptes scabiei</name>
    <name type="common">Itch mite</name>
    <name type="synonym">Acarus scabiei</name>
    <dbReference type="NCBI Taxonomy" id="52283"/>
    <lineage>
        <taxon>Eukaryota</taxon>
        <taxon>Metazoa</taxon>
        <taxon>Ecdysozoa</taxon>
        <taxon>Arthropoda</taxon>
        <taxon>Chelicerata</taxon>
        <taxon>Arachnida</taxon>
        <taxon>Acari</taxon>
        <taxon>Acariformes</taxon>
        <taxon>Sarcoptiformes</taxon>
        <taxon>Astigmata</taxon>
        <taxon>Psoroptidia</taxon>
        <taxon>Sarcoptoidea</taxon>
        <taxon>Sarcoptidae</taxon>
        <taxon>Sarcoptinae</taxon>
        <taxon>Sarcoptes</taxon>
    </lineage>
</organism>
<proteinExistence type="predicted"/>